<dbReference type="Gene3D" id="3.10.450.70">
    <property type="entry name" value="Disulphide bond isomerase, DsbC/G, N-terminal"/>
    <property type="match status" value="1"/>
</dbReference>
<keyword evidence="10" id="KW-0413">Isomerase</keyword>
<organism evidence="10 11">
    <name type="scientific">Amnimonas aquatica</name>
    <dbReference type="NCBI Taxonomy" id="2094561"/>
    <lineage>
        <taxon>Bacteria</taxon>
        <taxon>Pseudomonadati</taxon>
        <taxon>Pseudomonadota</taxon>
        <taxon>Gammaproteobacteria</taxon>
        <taxon>Moraxellales</taxon>
        <taxon>Moraxellaceae</taxon>
        <taxon>Amnimonas</taxon>
    </lineage>
</organism>
<dbReference type="InterPro" id="IPR036249">
    <property type="entry name" value="Thioredoxin-like_sf"/>
</dbReference>
<evidence type="ECO:0000256" key="6">
    <source>
        <dbReference type="ARBA" id="ARBA00023284"/>
    </source>
</evidence>
<keyword evidence="4 7" id="KW-0574">Periplasm</keyword>
<dbReference type="Proteomes" id="UP000243900">
    <property type="component" value="Unassembled WGS sequence"/>
</dbReference>
<dbReference type="Pfam" id="PF13098">
    <property type="entry name" value="Thioredoxin_2"/>
    <property type="match status" value="1"/>
</dbReference>
<dbReference type="InterPro" id="IPR018950">
    <property type="entry name" value="DiS-bond_isomerase_DsbC/G_N"/>
</dbReference>
<sequence>MRRSGLLLALAAGTMAAPVHAGPAEEARIRASLQQAVPQAKVQAVRETPMPGVYEVELPTGMVYASADGRFVIQGELLQLDGKQVTNLTEKASASKRVAVMKTIKRQDEIVFPARGKAKAVLTVFTDIDCGYCRKLHQEVPELNRLGVEVRYLAYPRDLPRAGATGGTGGRMGQIWCNANREQALTLAKQGKSFPAARKNCTAPIAEQFALGQRMGVTGTPAVFNEQGEQLGGYMPAAKLAQALGLN</sequence>
<evidence type="ECO:0000256" key="1">
    <source>
        <dbReference type="ARBA" id="ARBA00004418"/>
    </source>
</evidence>
<feature type="signal peptide" evidence="7">
    <location>
        <begin position="1"/>
        <end position="21"/>
    </location>
</feature>
<feature type="domain" description="Thioredoxin-like fold" evidence="9">
    <location>
        <begin position="114"/>
        <end position="244"/>
    </location>
</feature>
<keyword evidence="11" id="KW-1185">Reference proteome</keyword>
<dbReference type="SUPFAM" id="SSF54423">
    <property type="entry name" value="DsbC/DsbG N-terminal domain-like"/>
    <property type="match status" value="1"/>
</dbReference>
<comment type="caution">
    <text evidence="10">The sequence shown here is derived from an EMBL/GenBank/DDBJ whole genome shotgun (WGS) entry which is preliminary data.</text>
</comment>
<dbReference type="PANTHER" id="PTHR35272">
    <property type="entry name" value="THIOL:DISULFIDE INTERCHANGE PROTEIN DSBC-RELATED"/>
    <property type="match status" value="1"/>
</dbReference>
<dbReference type="Pfam" id="PF10411">
    <property type="entry name" value="DsbC_N"/>
    <property type="match status" value="1"/>
</dbReference>
<proteinExistence type="inferred from homology"/>
<reference evidence="11" key="1">
    <citation type="submission" date="2018-02" db="EMBL/GenBank/DDBJ databases">
        <title>Genome sequencing of Solimonas sp. HR-BB.</title>
        <authorList>
            <person name="Lee Y."/>
            <person name="Jeon C.O."/>
        </authorList>
    </citation>
    <scope>NUCLEOTIDE SEQUENCE [LARGE SCALE GENOMIC DNA]</scope>
    <source>
        <strain evidence="11">HR-E</strain>
    </source>
</reference>
<keyword evidence="6 7" id="KW-0676">Redox-active center</keyword>
<comment type="similarity">
    <text evidence="2 7">Belongs to the thioredoxin family. DsbC subfamily.</text>
</comment>
<keyword evidence="5" id="KW-1015">Disulfide bond</keyword>
<dbReference type="InterPro" id="IPR051470">
    <property type="entry name" value="Thiol:disulfide_interchange"/>
</dbReference>
<evidence type="ECO:0000259" key="9">
    <source>
        <dbReference type="Pfam" id="PF13098"/>
    </source>
</evidence>
<dbReference type="EMBL" id="PTQZ01000004">
    <property type="protein sequence ID" value="PQA52229.1"/>
    <property type="molecule type" value="Genomic_DNA"/>
</dbReference>
<name>A0A2P6AVB9_9GAMM</name>
<evidence type="ECO:0000256" key="7">
    <source>
        <dbReference type="RuleBase" id="RU364038"/>
    </source>
</evidence>
<evidence type="ECO:0000313" key="10">
    <source>
        <dbReference type="EMBL" id="PQA52229.1"/>
    </source>
</evidence>
<evidence type="ECO:0000256" key="5">
    <source>
        <dbReference type="ARBA" id="ARBA00023157"/>
    </source>
</evidence>
<dbReference type="InterPro" id="IPR033954">
    <property type="entry name" value="DiS-bond_Isoase_DsbC/G"/>
</dbReference>
<evidence type="ECO:0000313" key="11">
    <source>
        <dbReference type="Proteomes" id="UP000243900"/>
    </source>
</evidence>
<evidence type="ECO:0000256" key="4">
    <source>
        <dbReference type="ARBA" id="ARBA00022764"/>
    </source>
</evidence>
<accession>A0A2P6AVB9</accession>
<dbReference type="OrthoDB" id="12976at2"/>
<dbReference type="GO" id="GO:0042597">
    <property type="term" value="C:periplasmic space"/>
    <property type="evidence" value="ECO:0007669"/>
    <property type="project" value="UniProtKB-SubCell"/>
</dbReference>
<gene>
    <name evidence="10" type="ORF">C5O18_00430</name>
</gene>
<dbReference type="Gene3D" id="3.40.30.10">
    <property type="entry name" value="Glutaredoxin"/>
    <property type="match status" value="1"/>
</dbReference>
<dbReference type="CDD" id="cd03020">
    <property type="entry name" value="DsbA_DsbC_DsbG"/>
    <property type="match status" value="1"/>
</dbReference>
<evidence type="ECO:0000259" key="8">
    <source>
        <dbReference type="Pfam" id="PF10411"/>
    </source>
</evidence>
<keyword evidence="3 7" id="KW-0732">Signal</keyword>
<protein>
    <recommendedName>
        <fullName evidence="7">Thiol:disulfide interchange protein</fullName>
    </recommendedName>
</protein>
<comment type="function">
    <text evidence="7">Required for disulfide bond formation in some periplasmic proteins. Acts by transferring its disulfide bond to other proteins and is reduced in the process.</text>
</comment>
<dbReference type="InterPro" id="IPR009094">
    <property type="entry name" value="DiS-bond_isomerase_DsbC/G_N_sf"/>
</dbReference>
<dbReference type="SUPFAM" id="SSF52833">
    <property type="entry name" value="Thioredoxin-like"/>
    <property type="match status" value="1"/>
</dbReference>
<comment type="subcellular location">
    <subcellularLocation>
        <location evidence="1 7">Periplasm</location>
    </subcellularLocation>
</comment>
<dbReference type="GO" id="GO:0016853">
    <property type="term" value="F:isomerase activity"/>
    <property type="evidence" value="ECO:0007669"/>
    <property type="project" value="UniProtKB-KW"/>
</dbReference>
<dbReference type="PANTHER" id="PTHR35272:SF3">
    <property type="entry name" value="THIOL:DISULFIDE INTERCHANGE PROTEIN DSBC"/>
    <property type="match status" value="1"/>
</dbReference>
<feature type="domain" description="Disulphide bond isomerase DsbC/G N-terminal" evidence="8">
    <location>
        <begin position="23"/>
        <end position="90"/>
    </location>
</feature>
<dbReference type="InterPro" id="IPR012336">
    <property type="entry name" value="Thioredoxin-like_fold"/>
</dbReference>
<evidence type="ECO:0000256" key="2">
    <source>
        <dbReference type="ARBA" id="ARBA00009813"/>
    </source>
</evidence>
<evidence type="ECO:0000256" key="3">
    <source>
        <dbReference type="ARBA" id="ARBA00022729"/>
    </source>
</evidence>
<feature type="chain" id="PRO_5015022714" description="Thiol:disulfide interchange protein" evidence="7">
    <location>
        <begin position="22"/>
        <end position="247"/>
    </location>
</feature>
<dbReference type="AlphaFoldDB" id="A0A2P6AVB9"/>